<sequence length="131" mass="14451">MTSASTALQGALVAKLDGSSLFTGVYHDAPARALFPYAVVNCNDERDWSCVGRDGREISLQLVLWDEQPSRLLTREGEAEVLLEALDTGPAWHLSTFVLTGKRRSRNPGGPWSCTFEFRARLIEPERGASE</sequence>
<organism evidence="1 2">
    <name type="scientific">Sphingomonas kaistensis</name>
    <dbReference type="NCBI Taxonomy" id="298708"/>
    <lineage>
        <taxon>Bacteria</taxon>
        <taxon>Pseudomonadati</taxon>
        <taxon>Pseudomonadota</taxon>
        <taxon>Alphaproteobacteria</taxon>
        <taxon>Sphingomonadales</taxon>
        <taxon>Sphingomonadaceae</taxon>
        <taxon>Sphingomonas</taxon>
    </lineage>
</organism>
<proteinExistence type="predicted"/>
<keyword evidence="2" id="KW-1185">Reference proteome</keyword>
<dbReference type="Gene3D" id="3.30.2000.30">
    <property type="match status" value="1"/>
</dbReference>
<reference evidence="1 2" key="1">
    <citation type="submission" date="2024-02" db="EMBL/GenBank/DDBJ databases">
        <title>Full genome sequence of Sphingomonas kaistensis.</title>
        <authorList>
            <person name="Poletto B.L."/>
            <person name="Silva G."/>
            <person name="Galante D."/>
            <person name="Campos K.R."/>
            <person name="Santos M.B.N."/>
            <person name="Sacchi C.T."/>
        </authorList>
    </citation>
    <scope>NUCLEOTIDE SEQUENCE [LARGE SCALE GENOMIC DNA]</scope>
    <source>
        <strain evidence="1 2">MA4R</strain>
    </source>
</reference>
<evidence type="ECO:0000313" key="2">
    <source>
        <dbReference type="Proteomes" id="UP001382935"/>
    </source>
</evidence>
<dbReference type="Proteomes" id="UP001382935">
    <property type="component" value="Chromosome"/>
</dbReference>
<name>A0ABZ2G387_9SPHN</name>
<dbReference type="InterPro" id="IPR053745">
    <property type="entry name" value="Viral_Tail_Comp_sf"/>
</dbReference>
<dbReference type="RefSeq" id="WP_338505012.1">
    <property type="nucleotide sequence ID" value="NZ_CP145607.1"/>
</dbReference>
<evidence type="ECO:0000313" key="1">
    <source>
        <dbReference type="EMBL" id="WWM71562.1"/>
    </source>
</evidence>
<dbReference type="Pfam" id="PF11367">
    <property type="entry name" value="Tail_completion_gp17"/>
    <property type="match status" value="1"/>
</dbReference>
<dbReference type="EMBL" id="CP145607">
    <property type="protein sequence ID" value="WWM71562.1"/>
    <property type="molecule type" value="Genomic_DNA"/>
</dbReference>
<accession>A0ABZ2G387</accession>
<gene>
    <name evidence="1" type="ORF">V6R86_13000</name>
</gene>
<dbReference type="InterPro" id="IPR021508">
    <property type="entry name" value="Gp17-like"/>
</dbReference>
<protein>
    <submittedName>
        <fullName evidence="1">DUF3168 domain-containing protein</fullName>
    </submittedName>
</protein>